<keyword evidence="4 6" id="KW-0808">Transferase</keyword>
<organism evidence="8 9">
    <name type="scientific">Leucobacter weissii</name>
    <dbReference type="NCBI Taxonomy" id="1983706"/>
    <lineage>
        <taxon>Bacteria</taxon>
        <taxon>Bacillati</taxon>
        <taxon>Actinomycetota</taxon>
        <taxon>Actinomycetes</taxon>
        <taxon>Micrococcales</taxon>
        <taxon>Microbacteriaceae</taxon>
        <taxon>Leucobacter</taxon>
    </lineage>
</organism>
<dbReference type="Gene3D" id="3.40.640.10">
    <property type="entry name" value="Type I PLP-dependent aspartate aminotransferase-like (Major domain)"/>
    <property type="match status" value="1"/>
</dbReference>
<keyword evidence="3 6" id="KW-0032">Aminotransferase</keyword>
<gene>
    <name evidence="8" type="ORF">J4H92_02805</name>
</gene>
<dbReference type="PROSITE" id="PS00105">
    <property type="entry name" value="AA_TRANSFER_CLASS_1"/>
    <property type="match status" value="1"/>
</dbReference>
<dbReference type="EMBL" id="JAGDYM010000004">
    <property type="protein sequence ID" value="MBO1900877.1"/>
    <property type="molecule type" value="Genomic_DNA"/>
</dbReference>
<keyword evidence="9" id="KW-1185">Reference proteome</keyword>
<dbReference type="GO" id="GO:0008483">
    <property type="term" value="F:transaminase activity"/>
    <property type="evidence" value="ECO:0007669"/>
    <property type="project" value="UniProtKB-KW"/>
</dbReference>
<dbReference type="Pfam" id="PF00155">
    <property type="entry name" value="Aminotran_1_2"/>
    <property type="match status" value="1"/>
</dbReference>
<evidence type="ECO:0000256" key="5">
    <source>
        <dbReference type="ARBA" id="ARBA00022898"/>
    </source>
</evidence>
<evidence type="ECO:0000256" key="3">
    <source>
        <dbReference type="ARBA" id="ARBA00022576"/>
    </source>
</evidence>
<protein>
    <recommendedName>
        <fullName evidence="6">Aminotransferase</fullName>
        <ecNumber evidence="6">2.6.1.-</ecNumber>
    </recommendedName>
</protein>
<evidence type="ECO:0000256" key="1">
    <source>
        <dbReference type="ARBA" id="ARBA00001933"/>
    </source>
</evidence>
<feature type="domain" description="Aminotransferase class I/classII large" evidence="7">
    <location>
        <begin position="60"/>
        <end position="385"/>
    </location>
</feature>
<keyword evidence="5" id="KW-0663">Pyridoxal phosphate</keyword>
<evidence type="ECO:0000256" key="2">
    <source>
        <dbReference type="ARBA" id="ARBA00007441"/>
    </source>
</evidence>
<name>A0A939MLL0_9MICO</name>
<dbReference type="InterPro" id="IPR050596">
    <property type="entry name" value="AspAT/PAT-like"/>
</dbReference>
<dbReference type="PANTHER" id="PTHR46383:SF2">
    <property type="entry name" value="AMINOTRANSFERASE"/>
    <property type="match status" value="1"/>
</dbReference>
<dbReference type="GO" id="GO:0006520">
    <property type="term" value="P:amino acid metabolic process"/>
    <property type="evidence" value="ECO:0007669"/>
    <property type="project" value="InterPro"/>
</dbReference>
<proteinExistence type="inferred from homology"/>
<evidence type="ECO:0000259" key="7">
    <source>
        <dbReference type="Pfam" id="PF00155"/>
    </source>
</evidence>
<dbReference type="AlphaFoldDB" id="A0A939MLL0"/>
<dbReference type="InterPro" id="IPR004839">
    <property type="entry name" value="Aminotransferase_I/II_large"/>
</dbReference>
<dbReference type="InterPro" id="IPR015421">
    <property type="entry name" value="PyrdxlP-dep_Trfase_major"/>
</dbReference>
<dbReference type="SUPFAM" id="SSF53383">
    <property type="entry name" value="PLP-dependent transferases"/>
    <property type="match status" value="1"/>
</dbReference>
<dbReference type="EC" id="2.6.1.-" evidence="6"/>
<reference evidence="8" key="1">
    <citation type="submission" date="2021-03" db="EMBL/GenBank/DDBJ databases">
        <title>Leucobacter chromiisoli sp. nov., isolated from chromium-containing soil of chemical plant.</title>
        <authorList>
            <person name="Xu Z."/>
        </authorList>
    </citation>
    <scope>NUCLEOTIDE SEQUENCE</scope>
    <source>
        <strain evidence="8">S27</strain>
    </source>
</reference>
<comment type="similarity">
    <text evidence="2 6">Belongs to the class-I pyridoxal-phosphate-dependent aminotransferase family.</text>
</comment>
<evidence type="ECO:0000313" key="9">
    <source>
        <dbReference type="Proteomes" id="UP000664382"/>
    </source>
</evidence>
<dbReference type="InterPro" id="IPR004838">
    <property type="entry name" value="NHTrfase_class1_PyrdxlP-BS"/>
</dbReference>
<dbReference type="InterPro" id="IPR015424">
    <property type="entry name" value="PyrdxlP-dep_Trfase"/>
</dbReference>
<dbReference type="RefSeq" id="WP_208095680.1">
    <property type="nucleotide sequence ID" value="NZ_JAGDYM010000004.1"/>
</dbReference>
<dbReference type="PRINTS" id="PR00753">
    <property type="entry name" value="ACCSYNTHASE"/>
</dbReference>
<dbReference type="PANTHER" id="PTHR46383">
    <property type="entry name" value="ASPARTATE AMINOTRANSFERASE"/>
    <property type="match status" value="1"/>
</dbReference>
<sequence length="394" mass="41975">MTPSERQPPTASRRSRIPAFEVMRITDEIARRRLAGHDVVSLCAGEPSARPAPGTLKPAGYTGPLGTSPLREAIAGHYRDWYGVDVDPARVAVTTGSSGAFQLVFLAAFDPGDRVALASPGYPAYRNILTALGVRVVEIPTGPETRYQPTPELLDAAITDHGEFAGLVVASPANPTGTMLGRAELTALVEWARTRGVRLISDEIYHGITFPRTDDPDPRGVTAVELGSESIAINSFSKYWGMTGWRLGWTVLPESLVAPLEALASNFALSPPAPAQELALRAFTDESYAERDAVVAGFARARALILDAAPELDWGAAAPSDGAFYYYSELGPQLARFGSATAYARALLEGADVAVVPGVDFDPLAGERAVRLSYAAGEPAVAEALDRILRFQAR</sequence>
<comment type="cofactor">
    <cofactor evidence="1 6">
        <name>pyridoxal 5'-phosphate</name>
        <dbReference type="ChEBI" id="CHEBI:597326"/>
    </cofactor>
</comment>
<evidence type="ECO:0000256" key="6">
    <source>
        <dbReference type="RuleBase" id="RU000481"/>
    </source>
</evidence>
<dbReference type="Proteomes" id="UP000664382">
    <property type="component" value="Unassembled WGS sequence"/>
</dbReference>
<accession>A0A939MLL0</accession>
<dbReference type="CDD" id="cd00609">
    <property type="entry name" value="AAT_like"/>
    <property type="match status" value="1"/>
</dbReference>
<evidence type="ECO:0000256" key="4">
    <source>
        <dbReference type="ARBA" id="ARBA00022679"/>
    </source>
</evidence>
<evidence type="ECO:0000313" key="8">
    <source>
        <dbReference type="EMBL" id="MBO1900877.1"/>
    </source>
</evidence>
<comment type="caution">
    <text evidence="8">The sequence shown here is derived from an EMBL/GenBank/DDBJ whole genome shotgun (WGS) entry which is preliminary data.</text>
</comment>
<dbReference type="GO" id="GO:0030170">
    <property type="term" value="F:pyridoxal phosphate binding"/>
    <property type="evidence" value="ECO:0007669"/>
    <property type="project" value="InterPro"/>
</dbReference>